<dbReference type="EMBL" id="NIPR01000021">
    <property type="protein sequence ID" value="PMD70329.1"/>
    <property type="molecule type" value="Genomic_DNA"/>
</dbReference>
<dbReference type="InterPro" id="IPR050884">
    <property type="entry name" value="CNP_phosphodiesterase-III"/>
</dbReference>
<dbReference type="GO" id="GO:0046872">
    <property type="term" value="F:metal ion binding"/>
    <property type="evidence" value="ECO:0007669"/>
    <property type="project" value="UniProtKB-KW"/>
</dbReference>
<keyword evidence="2" id="KW-0378">Hydrolase</keyword>
<dbReference type="AlphaFoldDB" id="A0A2N7AU62"/>
<evidence type="ECO:0000256" key="2">
    <source>
        <dbReference type="ARBA" id="ARBA00022801"/>
    </source>
</evidence>
<comment type="caution">
    <text evidence="6">The sequence shown here is derived from an EMBL/GenBank/DDBJ whole genome shotgun (WGS) entry which is preliminary data.</text>
</comment>
<dbReference type="Gene3D" id="3.60.21.10">
    <property type="match status" value="1"/>
</dbReference>
<dbReference type="PANTHER" id="PTHR42988:SF2">
    <property type="entry name" value="CYCLIC NUCLEOTIDE PHOSPHODIESTERASE CBUA0032-RELATED"/>
    <property type="match status" value="1"/>
</dbReference>
<reference evidence="6 7" key="1">
    <citation type="submission" date="2017-05" db="EMBL/GenBank/DDBJ databases">
        <title>Lactobacillus nurukis nov., sp. nov., isolated from nuruk.</title>
        <authorList>
            <person name="Kim S.-J."/>
        </authorList>
    </citation>
    <scope>NUCLEOTIDE SEQUENCE [LARGE SCALE GENOMIC DNA]</scope>
    <source>
        <strain evidence="6 7">SYF10-1a</strain>
    </source>
</reference>
<keyword evidence="1" id="KW-0479">Metal-binding</keyword>
<evidence type="ECO:0000256" key="1">
    <source>
        <dbReference type="ARBA" id="ARBA00022723"/>
    </source>
</evidence>
<accession>A0A2N7AU62</accession>
<keyword evidence="3" id="KW-0408">Iron</keyword>
<dbReference type="GO" id="GO:0016787">
    <property type="term" value="F:hydrolase activity"/>
    <property type="evidence" value="ECO:0007669"/>
    <property type="project" value="UniProtKB-KW"/>
</dbReference>
<gene>
    <name evidence="6" type="ORF">CBP76_06775</name>
</gene>
<comment type="similarity">
    <text evidence="4">Belongs to the cyclic nucleotide phosphodiesterase class-III family.</text>
</comment>
<evidence type="ECO:0000256" key="3">
    <source>
        <dbReference type="ARBA" id="ARBA00023004"/>
    </source>
</evidence>
<organism evidence="6 7">
    <name type="scientific">Companilactobacillus nuruki</name>
    <dbReference type="NCBI Taxonomy" id="1993540"/>
    <lineage>
        <taxon>Bacteria</taxon>
        <taxon>Bacillati</taxon>
        <taxon>Bacillota</taxon>
        <taxon>Bacilli</taxon>
        <taxon>Lactobacillales</taxon>
        <taxon>Lactobacillaceae</taxon>
        <taxon>Companilactobacillus</taxon>
    </lineage>
</organism>
<keyword evidence="7" id="KW-1185">Reference proteome</keyword>
<dbReference type="InterPro" id="IPR004843">
    <property type="entry name" value="Calcineurin-like_PHP"/>
</dbReference>
<protein>
    <submittedName>
        <fullName evidence="6">Metallophosphoesterase</fullName>
    </submittedName>
</protein>
<dbReference type="RefSeq" id="WP_102196175.1">
    <property type="nucleotide sequence ID" value="NZ_NIPR01000021.1"/>
</dbReference>
<evidence type="ECO:0000313" key="6">
    <source>
        <dbReference type="EMBL" id="PMD70329.1"/>
    </source>
</evidence>
<dbReference type="PANTHER" id="PTHR42988">
    <property type="entry name" value="PHOSPHOHYDROLASE"/>
    <property type="match status" value="1"/>
</dbReference>
<dbReference type="Proteomes" id="UP000235649">
    <property type="component" value="Unassembled WGS sequence"/>
</dbReference>
<sequence>MSKYKIVQITDTHLTPEGSEAANNQKIDPYLKLNSIFMDIDKMPKKPDMIVITGDLIHEGKSNDYNNLAKLIKRQKSRLDIPIHVILGNHDRTESFFKGFLNQQCADKYYYLIETEADNFYFLDSKFGNYEQGYIGQEQLKWLKINLENNKKDSIIFLHHPIDGPAIHHMRYSILQDGAELMKVIKDSSVKAVFSGHIHFETSFTKNNILLHSTDSSAYHIDCDNKHRHLIYDAAYYDVITIEDGEIGTETRCLYEGQDVINYVDVENTDFVNEEIL</sequence>
<dbReference type="InterPro" id="IPR029052">
    <property type="entry name" value="Metallo-depent_PP-like"/>
</dbReference>
<dbReference type="SUPFAM" id="SSF56300">
    <property type="entry name" value="Metallo-dependent phosphatases"/>
    <property type="match status" value="1"/>
</dbReference>
<feature type="domain" description="Calcineurin-like phosphoesterase" evidence="5">
    <location>
        <begin position="5"/>
        <end position="199"/>
    </location>
</feature>
<evidence type="ECO:0000313" key="7">
    <source>
        <dbReference type="Proteomes" id="UP000235649"/>
    </source>
</evidence>
<dbReference type="OrthoDB" id="5505563at2"/>
<evidence type="ECO:0000259" key="5">
    <source>
        <dbReference type="Pfam" id="PF00149"/>
    </source>
</evidence>
<evidence type="ECO:0000256" key="4">
    <source>
        <dbReference type="ARBA" id="ARBA00025742"/>
    </source>
</evidence>
<dbReference type="Pfam" id="PF00149">
    <property type="entry name" value="Metallophos"/>
    <property type="match status" value="1"/>
</dbReference>
<proteinExistence type="inferred from homology"/>
<name>A0A2N7AU62_9LACO</name>